<dbReference type="Pfam" id="PF02630">
    <property type="entry name" value="SCO1-SenC"/>
    <property type="match status" value="1"/>
</dbReference>
<evidence type="ECO:0000313" key="3">
    <source>
        <dbReference type="Proteomes" id="UP001197214"/>
    </source>
</evidence>
<proteinExistence type="predicted"/>
<evidence type="ECO:0000256" key="1">
    <source>
        <dbReference type="SAM" id="SignalP"/>
    </source>
</evidence>
<dbReference type="EMBL" id="JAHWZX010000005">
    <property type="protein sequence ID" value="MBW4330737.1"/>
    <property type="molecule type" value="Genomic_DNA"/>
</dbReference>
<dbReference type="PANTHER" id="PTHR12151:SF25">
    <property type="entry name" value="LINALOOL DEHYDRATASE_ISOMERASE DOMAIN-CONTAINING PROTEIN"/>
    <property type="match status" value="1"/>
</dbReference>
<dbReference type="Proteomes" id="UP001197214">
    <property type="component" value="Unassembled WGS sequence"/>
</dbReference>
<gene>
    <name evidence="2" type="ORF">KY084_07570</name>
</gene>
<name>A0ABS6XKK0_9SPHN</name>
<comment type="caution">
    <text evidence="2">The sequence shown here is derived from an EMBL/GenBank/DDBJ whole genome shotgun (WGS) entry which is preliminary data.</text>
</comment>
<dbReference type="InterPro" id="IPR003782">
    <property type="entry name" value="SCO1/SenC"/>
</dbReference>
<organism evidence="2 3">
    <name type="scientific">Stakelama flava</name>
    <dbReference type="NCBI Taxonomy" id="2860338"/>
    <lineage>
        <taxon>Bacteria</taxon>
        <taxon>Pseudomonadati</taxon>
        <taxon>Pseudomonadota</taxon>
        <taxon>Alphaproteobacteria</taxon>
        <taxon>Sphingomonadales</taxon>
        <taxon>Sphingomonadaceae</taxon>
        <taxon>Stakelama</taxon>
    </lineage>
</organism>
<feature type="signal peptide" evidence="1">
    <location>
        <begin position="1"/>
        <end position="20"/>
    </location>
</feature>
<sequence>MNRRHFALMSVTLPTAFALAACGAPQPTKSPLAGSSIGGPFSLINQKGERVTERDFAGKYRIMYFGYTYCPDVCPVDMQNIGAGMARLRQSDPDLAKRVVPIFVSVDPERDTPAVVGKFVSAFGTGIIGLTGDPAQIAKVAKEYAVFYKKVQPDGADGYLINHSRAAYLMGPGGDPIALVPADESPQAVADTLRKWVT</sequence>
<dbReference type="RefSeq" id="WP_219237843.1">
    <property type="nucleotide sequence ID" value="NZ_JAHWZX010000005.1"/>
</dbReference>
<feature type="chain" id="PRO_5047448760" evidence="1">
    <location>
        <begin position="21"/>
        <end position="198"/>
    </location>
</feature>
<dbReference type="CDD" id="cd02968">
    <property type="entry name" value="SCO"/>
    <property type="match status" value="1"/>
</dbReference>
<accession>A0ABS6XKK0</accession>
<keyword evidence="1" id="KW-0732">Signal</keyword>
<dbReference type="PROSITE" id="PS51257">
    <property type="entry name" value="PROKAR_LIPOPROTEIN"/>
    <property type="match status" value="1"/>
</dbReference>
<dbReference type="PANTHER" id="PTHR12151">
    <property type="entry name" value="ELECTRON TRANSPORT PROTIN SCO1/SENC FAMILY MEMBER"/>
    <property type="match status" value="1"/>
</dbReference>
<reference evidence="2 3" key="1">
    <citation type="submission" date="2021-07" db="EMBL/GenBank/DDBJ databases">
        <title>Stakelama flava sp. nov., a novel endophytic bacterium isolated from branch of Kandelia candel.</title>
        <authorList>
            <person name="Tuo L."/>
        </authorList>
    </citation>
    <scope>NUCLEOTIDE SEQUENCE [LARGE SCALE GENOMIC DNA]</scope>
    <source>
        <strain evidence="2 3">CBK3Z-3</strain>
    </source>
</reference>
<keyword evidence="3" id="KW-1185">Reference proteome</keyword>
<protein>
    <submittedName>
        <fullName evidence="2">SCO family protein</fullName>
    </submittedName>
</protein>
<evidence type="ECO:0000313" key="2">
    <source>
        <dbReference type="EMBL" id="MBW4330737.1"/>
    </source>
</evidence>